<keyword evidence="3" id="KW-1185">Reference proteome</keyword>
<feature type="non-terminal residue" evidence="2">
    <location>
        <position position="1"/>
    </location>
</feature>
<evidence type="ECO:0000313" key="2">
    <source>
        <dbReference type="EMBL" id="CAH3015208.1"/>
    </source>
</evidence>
<dbReference type="EMBL" id="CALNXI010000020">
    <property type="protein sequence ID" value="CAH3015208.1"/>
    <property type="molecule type" value="Genomic_DNA"/>
</dbReference>
<gene>
    <name evidence="2" type="ORF">PEVE_00013479</name>
</gene>
<sequence length="74" mass="8279">AASKSQGDYKSSGVTTPALNEYASRRPSCLLESIERLYQSSFIFYTGPQSHYTQRKLGAKAPEWLRKSHGKSKP</sequence>
<evidence type="ECO:0000256" key="1">
    <source>
        <dbReference type="SAM" id="MobiDB-lite"/>
    </source>
</evidence>
<reference evidence="2 3" key="1">
    <citation type="submission" date="2022-05" db="EMBL/GenBank/DDBJ databases">
        <authorList>
            <consortium name="Genoscope - CEA"/>
            <person name="William W."/>
        </authorList>
    </citation>
    <scope>NUCLEOTIDE SEQUENCE [LARGE SCALE GENOMIC DNA]</scope>
</reference>
<evidence type="ECO:0000313" key="3">
    <source>
        <dbReference type="Proteomes" id="UP001159427"/>
    </source>
</evidence>
<comment type="caution">
    <text evidence="2">The sequence shown here is derived from an EMBL/GenBank/DDBJ whole genome shotgun (WGS) entry which is preliminary data.</text>
</comment>
<name>A0ABN8LDN8_9CNID</name>
<protein>
    <submittedName>
        <fullName evidence="2">Uncharacterized protein</fullName>
    </submittedName>
</protein>
<organism evidence="2 3">
    <name type="scientific">Porites evermanni</name>
    <dbReference type="NCBI Taxonomy" id="104178"/>
    <lineage>
        <taxon>Eukaryota</taxon>
        <taxon>Metazoa</taxon>
        <taxon>Cnidaria</taxon>
        <taxon>Anthozoa</taxon>
        <taxon>Hexacorallia</taxon>
        <taxon>Scleractinia</taxon>
        <taxon>Fungiina</taxon>
        <taxon>Poritidae</taxon>
        <taxon>Porites</taxon>
    </lineage>
</organism>
<accession>A0ABN8LDN8</accession>
<proteinExistence type="predicted"/>
<dbReference type="Proteomes" id="UP001159427">
    <property type="component" value="Unassembled WGS sequence"/>
</dbReference>
<feature type="region of interest" description="Disordered" evidence="1">
    <location>
        <begin position="52"/>
        <end position="74"/>
    </location>
</feature>